<dbReference type="AlphaFoldDB" id="A0AAU7CCN6"/>
<accession>A0AAU7CCN6</accession>
<name>A0AAU7CCN6_9BACT</name>
<proteinExistence type="predicted"/>
<organism evidence="1">
    <name type="scientific">Singulisphaera sp. Ch08</name>
    <dbReference type="NCBI Taxonomy" id="3120278"/>
    <lineage>
        <taxon>Bacteria</taxon>
        <taxon>Pseudomonadati</taxon>
        <taxon>Planctomycetota</taxon>
        <taxon>Planctomycetia</taxon>
        <taxon>Isosphaerales</taxon>
        <taxon>Isosphaeraceae</taxon>
        <taxon>Singulisphaera</taxon>
    </lineage>
</organism>
<evidence type="ECO:0000313" key="1">
    <source>
        <dbReference type="EMBL" id="XBH02717.1"/>
    </source>
</evidence>
<sequence length="107" mass="12363">MWQLSPTSKHKHIQFQSTQLSRTVRQLVDSFHAAPGRLREQHVGDYFLHIENDRKFATTIAGNPTDSSGRRPSRFAFQSDTSMRFHRCIWPYEGQIDSDATASCSHR</sequence>
<dbReference type="RefSeq" id="WP_406695458.1">
    <property type="nucleotide sequence ID" value="NZ_CP155447.1"/>
</dbReference>
<protein>
    <submittedName>
        <fullName evidence="1">Uncharacterized protein</fullName>
    </submittedName>
</protein>
<gene>
    <name evidence="1" type="ORF">V5E97_31000</name>
</gene>
<reference evidence="1" key="1">
    <citation type="submission" date="2024-05" db="EMBL/GenBank/DDBJ databases">
        <title>Planctomycetes of the genus Singulisphaera possess chitinolytic capabilities.</title>
        <authorList>
            <person name="Ivanova A."/>
        </authorList>
    </citation>
    <scope>NUCLEOTIDE SEQUENCE</scope>
    <source>
        <strain evidence="1">Ch08T</strain>
    </source>
</reference>
<dbReference type="EMBL" id="CP155447">
    <property type="protein sequence ID" value="XBH02717.1"/>
    <property type="molecule type" value="Genomic_DNA"/>
</dbReference>